<dbReference type="PANTHER" id="PTHR31836:SF21">
    <property type="entry name" value="EXPANSIN-LIKE PROTEIN 7"/>
    <property type="match status" value="1"/>
</dbReference>
<dbReference type="EMBL" id="CAUYUE010000002">
    <property type="protein sequence ID" value="CAK0739998.1"/>
    <property type="molecule type" value="Genomic_DNA"/>
</dbReference>
<dbReference type="CDD" id="cd22271">
    <property type="entry name" value="DPBB_EXP_N-like"/>
    <property type="match status" value="1"/>
</dbReference>
<dbReference type="Proteomes" id="UP001314263">
    <property type="component" value="Unassembled WGS sequence"/>
</dbReference>
<organism evidence="4 5">
    <name type="scientific">Coccomyxa viridis</name>
    <dbReference type="NCBI Taxonomy" id="1274662"/>
    <lineage>
        <taxon>Eukaryota</taxon>
        <taxon>Viridiplantae</taxon>
        <taxon>Chlorophyta</taxon>
        <taxon>core chlorophytes</taxon>
        <taxon>Trebouxiophyceae</taxon>
        <taxon>Trebouxiophyceae incertae sedis</taxon>
        <taxon>Coccomyxaceae</taxon>
        <taxon>Coccomyxa</taxon>
    </lineage>
</organism>
<accession>A0AAV1HVF6</accession>
<dbReference type="InterPro" id="IPR051477">
    <property type="entry name" value="Expansin_CellWall"/>
</dbReference>
<dbReference type="PANTHER" id="PTHR31836">
    <property type="match status" value="1"/>
</dbReference>
<proteinExistence type="predicted"/>
<feature type="signal peptide" evidence="3">
    <location>
        <begin position="1"/>
        <end position="30"/>
    </location>
</feature>
<dbReference type="SUPFAM" id="SSF49590">
    <property type="entry name" value="PHL pollen allergen"/>
    <property type="match status" value="1"/>
</dbReference>
<evidence type="ECO:0000256" key="1">
    <source>
        <dbReference type="ARBA" id="ARBA00022729"/>
    </source>
</evidence>
<feature type="chain" id="PRO_5043370724" description="Expansin-like EG45 domain-containing protein" evidence="3">
    <location>
        <begin position="31"/>
        <end position="288"/>
    </location>
</feature>
<dbReference type="AlphaFoldDB" id="A0AAV1HVF6"/>
<keyword evidence="5" id="KW-1185">Reference proteome</keyword>
<dbReference type="Gene3D" id="2.40.40.10">
    <property type="entry name" value="RlpA-like domain"/>
    <property type="match status" value="1"/>
</dbReference>
<feature type="region of interest" description="Disordered" evidence="2">
    <location>
        <begin position="258"/>
        <end position="277"/>
    </location>
</feature>
<dbReference type="InterPro" id="IPR036908">
    <property type="entry name" value="RlpA-like_sf"/>
</dbReference>
<dbReference type="Gene3D" id="2.60.40.760">
    <property type="entry name" value="Expansin, cellulose-binding-like domain"/>
    <property type="match status" value="1"/>
</dbReference>
<sequence>MQTFRTAAAMSGWAALVILAGLCTAPYVAGDAIDWDAMSSPGSIKYSGDGTYYGQQSGQDDGAVCGFGKRFANTLGAEWSTGVQTFVAMNRPQYNNSEACGQCIMYRGTGAGLGMLPIPSEWQMGMVTNVCPECAYGSIDLDKEGDGRWKVEWYPVPCDVGSGTFKYYFGGQANPYWFMFGISNTRYPIAELKLRSFDGSFYSLARGWNNMWAANGGPFSFPLVIQVTSVLGDTVTDTIQSTSGGDAKAQFPKRALTGPAATPASGPASAPASGDTAITAGGRRLLRA</sequence>
<evidence type="ECO:0008006" key="6">
    <source>
        <dbReference type="Google" id="ProtNLM"/>
    </source>
</evidence>
<reference evidence="4 5" key="1">
    <citation type="submission" date="2023-10" db="EMBL/GenBank/DDBJ databases">
        <authorList>
            <person name="Maclean D."/>
            <person name="Macfadyen A."/>
        </authorList>
    </citation>
    <scope>NUCLEOTIDE SEQUENCE [LARGE SCALE GENOMIC DNA]</scope>
</reference>
<comment type="caution">
    <text evidence="4">The sequence shown here is derived from an EMBL/GenBank/DDBJ whole genome shotgun (WGS) entry which is preliminary data.</text>
</comment>
<dbReference type="InterPro" id="IPR036749">
    <property type="entry name" value="Expansin_CBD_sf"/>
</dbReference>
<evidence type="ECO:0000256" key="2">
    <source>
        <dbReference type="SAM" id="MobiDB-lite"/>
    </source>
</evidence>
<evidence type="ECO:0000256" key="3">
    <source>
        <dbReference type="SAM" id="SignalP"/>
    </source>
</evidence>
<protein>
    <recommendedName>
        <fullName evidence="6">Expansin-like EG45 domain-containing protein</fullName>
    </recommendedName>
</protein>
<evidence type="ECO:0000313" key="4">
    <source>
        <dbReference type="EMBL" id="CAK0739998.1"/>
    </source>
</evidence>
<gene>
    <name evidence="4" type="ORF">CVIRNUC_001216</name>
</gene>
<name>A0AAV1HVF6_9CHLO</name>
<evidence type="ECO:0000313" key="5">
    <source>
        <dbReference type="Proteomes" id="UP001314263"/>
    </source>
</evidence>
<dbReference type="SUPFAM" id="SSF50685">
    <property type="entry name" value="Barwin-like endoglucanases"/>
    <property type="match status" value="1"/>
</dbReference>
<keyword evidence="1 3" id="KW-0732">Signal</keyword>